<dbReference type="InterPro" id="IPR002397">
    <property type="entry name" value="Cyt_P450_B"/>
</dbReference>
<dbReference type="AlphaFoldDB" id="A0A917F280"/>
<gene>
    <name evidence="2" type="ORF">GCM10011366_06050</name>
</gene>
<proteinExistence type="inferred from homology"/>
<name>A0A917F280_9MICO</name>
<dbReference type="PANTHER" id="PTHR46696">
    <property type="entry name" value="P450, PUTATIVE (EUROFUNG)-RELATED"/>
    <property type="match status" value="1"/>
</dbReference>
<accession>A0A917F280</accession>
<dbReference type="GO" id="GO:0036199">
    <property type="term" value="F:cholest-4-en-3-one 26-monooxygenase activity"/>
    <property type="evidence" value="ECO:0007669"/>
    <property type="project" value="TreeGrafter"/>
</dbReference>
<evidence type="ECO:0000256" key="1">
    <source>
        <dbReference type="ARBA" id="ARBA00010617"/>
    </source>
</evidence>
<dbReference type="RefSeq" id="WP_229734824.1">
    <property type="nucleotide sequence ID" value="NZ_BAABKH010000010.1"/>
</dbReference>
<dbReference type="PRINTS" id="PR00359">
    <property type="entry name" value="BP450"/>
</dbReference>
<reference evidence="2" key="2">
    <citation type="submission" date="2020-09" db="EMBL/GenBank/DDBJ databases">
        <authorList>
            <person name="Sun Q."/>
            <person name="Zhou Y."/>
        </authorList>
    </citation>
    <scope>NUCLEOTIDE SEQUENCE</scope>
    <source>
        <strain evidence="2">CGMCC 1.12160</strain>
    </source>
</reference>
<dbReference type="Gene3D" id="1.10.630.10">
    <property type="entry name" value="Cytochrome P450"/>
    <property type="match status" value="1"/>
</dbReference>
<evidence type="ECO:0000313" key="2">
    <source>
        <dbReference type="EMBL" id="GGF41169.1"/>
    </source>
</evidence>
<dbReference type="GO" id="GO:0005506">
    <property type="term" value="F:iron ion binding"/>
    <property type="evidence" value="ECO:0007669"/>
    <property type="project" value="InterPro"/>
</dbReference>
<evidence type="ECO:0000313" key="3">
    <source>
        <dbReference type="Proteomes" id="UP000605670"/>
    </source>
</evidence>
<organism evidence="2 3">
    <name type="scientific">Ornithinimicrobium tianjinense</name>
    <dbReference type="NCBI Taxonomy" id="1195761"/>
    <lineage>
        <taxon>Bacteria</taxon>
        <taxon>Bacillati</taxon>
        <taxon>Actinomycetota</taxon>
        <taxon>Actinomycetes</taxon>
        <taxon>Micrococcales</taxon>
        <taxon>Ornithinimicrobiaceae</taxon>
        <taxon>Ornithinimicrobium</taxon>
    </lineage>
</organism>
<comment type="caution">
    <text evidence="2">The sequence shown here is derived from an EMBL/GenBank/DDBJ whole genome shotgun (WGS) entry which is preliminary data.</text>
</comment>
<reference evidence="2" key="1">
    <citation type="journal article" date="2014" name="Int. J. Syst. Evol. Microbiol.">
        <title>Complete genome sequence of Corynebacterium casei LMG S-19264T (=DSM 44701T), isolated from a smear-ripened cheese.</title>
        <authorList>
            <consortium name="US DOE Joint Genome Institute (JGI-PGF)"/>
            <person name="Walter F."/>
            <person name="Albersmeier A."/>
            <person name="Kalinowski J."/>
            <person name="Ruckert C."/>
        </authorList>
    </citation>
    <scope>NUCLEOTIDE SEQUENCE</scope>
    <source>
        <strain evidence="2">CGMCC 1.12160</strain>
    </source>
</reference>
<dbReference type="GO" id="GO:0008395">
    <property type="term" value="F:steroid hydroxylase activity"/>
    <property type="evidence" value="ECO:0007669"/>
    <property type="project" value="TreeGrafter"/>
</dbReference>
<dbReference type="GO" id="GO:0006707">
    <property type="term" value="P:cholesterol catabolic process"/>
    <property type="evidence" value="ECO:0007669"/>
    <property type="project" value="TreeGrafter"/>
</dbReference>
<dbReference type="SUPFAM" id="SSF48264">
    <property type="entry name" value="Cytochrome P450"/>
    <property type="match status" value="1"/>
</dbReference>
<comment type="similarity">
    <text evidence="1">Belongs to the cytochrome P450 family.</text>
</comment>
<dbReference type="EMBL" id="BMEM01000001">
    <property type="protein sequence ID" value="GGF41169.1"/>
    <property type="molecule type" value="Genomic_DNA"/>
</dbReference>
<dbReference type="PANTHER" id="PTHR46696:SF4">
    <property type="entry name" value="BIOTIN BIOSYNTHESIS CYTOCHROME P450"/>
    <property type="match status" value="1"/>
</dbReference>
<keyword evidence="3" id="KW-1185">Reference proteome</keyword>
<sequence>MSGCPVTRGAPLAHELRTPGVYPDAVRRRYRAVEDPAEVREVLRRADDFAPTNALSYAVPLTPDSLRALARVGFALPPVLASATGPAHLAVRRVVAGCFSPARVRAQEPTVRTLTRAACDRVRGPLAAGATVDLATEVAAHVPPTIMERLTGVGAPPRDRLTAWGRRSLELFWGWPDAERQLVLARSAADFYVWLREAVSDAAAAEDGNLVAALAEAGVEQRQIRSLAYFLTIAGQETTTMLLQTVLATALHQGAWEAAGRSERAAGEVVRDVLATASSVPTWRREVVADTEVGGRAYAAGEELVLHLSGVGLAGDPGLAFGHGVHRCLGAGLAEREAQLVLHETARALPDLQPAEAELSWSHLLSFQHVDRVLARSPRGMP</sequence>
<protein>
    <submittedName>
        <fullName evidence="2">Cytochrome P450</fullName>
    </submittedName>
</protein>
<dbReference type="InterPro" id="IPR017972">
    <property type="entry name" value="Cyt_P450_CS"/>
</dbReference>
<dbReference type="PROSITE" id="PS00086">
    <property type="entry name" value="CYTOCHROME_P450"/>
    <property type="match status" value="1"/>
</dbReference>
<dbReference type="InterPro" id="IPR036396">
    <property type="entry name" value="Cyt_P450_sf"/>
</dbReference>
<dbReference type="Proteomes" id="UP000605670">
    <property type="component" value="Unassembled WGS sequence"/>
</dbReference>
<dbReference type="GO" id="GO:0020037">
    <property type="term" value="F:heme binding"/>
    <property type="evidence" value="ECO:0007669"/>
    <property type="project" value="InterPro"/>
</dbReference>